<feature type="non-terminal residue" evidence="2">
    <location>
        <position position="1"/>
    </location>
</feature>
<feature type="compositionally biased region" description="Low complexity" evidence="1">
    <location>
        <begin position="1"/>
        <end position="12"/>
    </location>
</feature>
<feature type="compositionally biased region" description="Basic and acidic residues" evidence="1">
    <location>
        <begin position="39"/>
        <end position="53"/>
    </location>
</feature>
<evidence type="ECO:0000256" key="1">
    <source>
        <dbReference type="SAM" id="MobiDB-lite"/>
    </source>
</evidence>
<sequence length="81" mass="9087">RHGPSGSVPLPRGGRRLLHLDPQLHPRHSGNAWVRRPHPVPDHRRPRPDDRHLLRWRPGRPGPTSAGRLGVPTCGDLAHRA</sequence>
<feature type="non-terminal residue" evidence="2">
    <location>
        <position position="81"/>
    </location>
</feature>
<evidence type="ECO:0000313" key="3">
    <source>
        <dbReference type="Proteomes" id="UP001150569"/>
    </source>
</evidence>
<accession>A0A9W7ZKS9</accession>
<keyword evidence="3" id="KW-1185">Reference proteome</keyword>
<comment type="caution">
    <text evidence="2">The sequence shown here is derived from an EMBL/GenBank/DDBJ whole genome shotgun (WGS) entry which is preliminary data.</text>
</comment>
<organism evidence="2 3">
    <name type="scientific">Tieghemiomyces parasiticus</name>
    <dbReference type="NCBI Taxonomy" id="78921"/>
    <lineage>
        <taxon>Eukaryota</taxon>
        <taxon>Fungi</taxon>
        <taxon>Fungi incertae sedis</taxon>
        <taxon>Zoopagomycota</taxon>
        <taxon>Kickxellomycotina</taxon>
        <taxon>Dimargaritomycetes</taxon>
        <taxon>Dimargaritales</taxon>
        <taxon>Dimargaritaceae</taxon>
        <taxon>Tieghemiomyces</taxon>
    </lineage>
</organism>
<proteinExistence type="predicted"/>
<dbReference type="Proteomes" id="UP001150569">
    <property type="component" value="Unassembled WGS sequence"/>
</dbReference>
<protein>
    <submittedName>
        <fullName evidence="2">Uncharacterized protein</fullName>
    </submittedName>
</protein>
<reference evidence="2" key="1">
    <citation type="submission" date="2022-07" db="EMBL/GenBank/DDBJ databases">
        <title>Phylogenomic reconstructions and comparative analyses of Kickxellomycotina fungi.</title>
        <authorList>
            <person name="Reynolds N.K."/>
            <person name="Stajich J.E."/>
            <person name="Barry K."/>
            <person name="Grigoriev I.V."/>
            <person name="Crous P."/>
            <person name="Smith M.E."/>
        </authorList>
    </citation>
    <scope>NUCLEOTIDE SEQUENCE</scope>
    <source>
        <strain evidence="2">RSA 861</strain>
    </source>
</reference>
<feature type="region of interest" description="Disordered" evidence="1">
    <location>
        <begin position="1"/>
        <end position="81"/>
    </location>
</feature>
<name>A0A9W7ZKS9_9FUNG</name>
<gene>
    <name evidence="2" type="ORF">IWQ60_012583</name>
</gene>
<evidence type="ECO:0000313" key="2">
    <source>
        <dbReference type="EMBL" id="KAJ1903414.1"/>
    </source>
</evidence>
<dbReference type="AlphaFoldDB" id="A0A9W7ZKS9"/>
<dbReference type="EMBL" id="JANBPT010002180">
    <property type="protein sequence ID" value="KAJ1903414.1"/>
    <property type="molecule type" value="Genomic_DNA"/>
</dbReference>